<dbReference type="Gene3D" id="1.10.287.130">
    <property type="match status" value="1"/>
</dbReference>
<dbReference type="Pfam" id="PF02518">
    <property type="entry name" value="HATPase_c"/>
    <property type="match status" value="1"/>
</dbReference>
<dbReference type="InterPro" id="IPR005467">
    <property type="entry name" value="His_kinase_dom"/>
</dbReference>
<dbReference type="SUPFAM" id="SSF47384">
    <property type="entry name" value="Homodimeric domain of signal transducing histidine kinase"/>
    <property type="match status" value="1"/>
</dbReference>
<evidence type="ECO:0000313" key="11">
    <source>
        <dbReference type="Proteomes" id="UP001431572"/>
    </source>
</evidence>
<sequence length="1502" mass="169533">MILVGKDYRIIAINKRAKEESGTFLGCELGVGEDVLSLIEIYKISYFEKHFQEALTGKLVTNEQYYGAFNKQEKWVEYSYIPVQEYSDKPSMVCLSMRDITPHKKNEDLFASNITANQVIQECIPDMIFQIKRDGTFQNFKAGDHSNLLLEPAYFIGRNVREVLPAEIAQRTLEHIEKTFETGKLQVFDYELELEGFISTFEARVVISSKDEVLIIARDITERKHAEKALKRYRLLSENTLDIILFISADGAILEANKAAALAYGYSIEELQTLNIRNLRASETLIQVSAQMKQAGTEGILFETIHCRKDGNTFPVEVSSHGIELDNERILLSVIRDISERKHAEHALKESEASYRELADSITDVFYALDSDLRFTYWNKAMELLTGIPASIALGKEYFEVFPDEPLRRKSCGFFCEVLKTQHATSFQNQYNDKIYEYSVYPTKSGIAVFCRDITENYTINEALREKEELYRSVIGAMSEGVVIQGKDGAIIASNKSAENFLPISKYTLDGRTANGTVLHAVHEDGSPFLKETHPAMVTLRTGERCSGVIMGLQRANTAVNWISINTNPFFHSDGVTIRGVVSSFTDITQQRQMEDSIRRSEELYRTLVHNLPGTSVVLFDQELRILVASGENVPGRSFNGERVEGKTLYEVVSDVGIARIEPYYKAALSGIELTEEYKFGDKTFLLRSTPVKNTQKEIFAGMLLIFDTTALKKAEEAQLESENRFRSVINNVTEVIFQTDAEGLWTFLNPAWYEITNFTLEESIGQNFLDYVHPDDRERNMALFMPLIEQKKEYCKHQVRYLTKSGGFRWIEVYARLTLDDENNIAGTSGTLRDITEQRLAEEALQYRLEFEQMIGSISTNFINLGVEEIDAEINQALAVVGQFSGADRSYIFLFSEDGKYMNNTHEWCRVGIDPQIEMLQNLLVSEFPWLIKQIIRLENIHIPSLDRLGEEAKNERQILELQSIQSLVLVPLVYERKAIGYLGFDAVKTSRVWSADDISMLRLVGEIFINAIKRKIAEQNLIEQRDFAQLVMNTMGQGLTVSSGNDIFNFVNPAYASMLGYSPDELLGKKPSDLTDSTNQPLLKEAYKHRLSGEISTYENRLICKDGSTRYVTITGVPIMKDGQLKSTIAVITDLTERRKAEEALRKSEQRLRTVVSNVPLILFAMDSKGLITLADGRGFKDLEIEPSIVVGKSIMATHPATAQDIKKALDGQVVNSTLNLGKGIFEFWYVPLRDQHNQVSSIIGVALNISERVRAEQELVAALEREKELSNLKSSFISIASHEFRTPLTTILSSSELLENYSHKLSKERNQELFQRINIAVKNMTQLIDEVLLINRSEAGKLDFNPEWIDLSGVCSTIIEEIQIGLGSHHRFDLSIPAAPKMVRADEKLVRHIVSNLVTNAIKYSKNGSTVHIDLLYKTDKVVFTVRDEGIGIPPEGLNHLYEVFYRATNVGSIQGTGLGLAIVKRCLDVHNGTIDIKSEQGKGTICIATIPLSAEKVS</sequence>
<feature type="domain" description="PAC" evidence="9">
    <location>
        <begin position="1210"/>
        <end position="1264"/>
    </location>
</feature>
<dbReference type="CDD" id="cd00130">
    <property type="entry name" value="PAS"/>
    <property type="match status" value="4"/>
</dbReference>
<dbReference type="InterPro" id="IPR001610">
    <property type="entry name" value="PAC"/>
</dbReference>
<evidence type="ECO:0000256" key="5">
    <source>
        <dbReference type="ARBA" id="ARBA00022777"/>
    </source>
</evidence>
<dbReference type="SMART" id="SM00091">
    <property type="entry name" value="PAS"/>
    <property type="match status" value="8"/>
</dbReference>
<evidence type="ECO:0000259" key="8">
    <source>
        <dbReference type="PROSITE" id="PS50112"/>
    </source>
</evidence>
<dbReference type="PROSITE" id="PS50113">
    <property type="entry name" value="PAC"/>
    <property type="match status" value="5"/>
</dbReference>
<dbReference type="Pfam" id="PF01590">
    <property type="entry name" value="GAF"/>
    <property type="match status" value="1"/>
</dbReference>
<dbReference type="PROSITE" id="PS50112">
    <property type="entry name" value="PAS"/>
    <property type="match status" value="5"/>
</dbReference>
<proteinExistence type="predicted"/>
<feature type="domain" description="PAS" evidence="8">
    <location>
        <begin position="229"/>
        <end position="271"/>
    </location>
</feature>
<keyword evidence="5" id="KW-0418">Kinase</keyword>
<dbReference type="PANTHER" id="PTHR43304:SF1">
    <property type="entry name" value="PAC DOMAIN-CONTAINING PROTEIN"/>
    <property type="match status" value="1"/>
</dbReference>
<name>A0ABY9B7H6_9CHLR</name>
<organism evidence="10 11">
    <name type="scientific">Candidatus Chlorohelix allophototropha</name>
    <dbReference type="NCBI Taxonomy" id="3003348"/>
    <lineage>
        <taxon>Bacteria</taxon>
        <taxon>Bacillati</taxon>
        <taxon>Chloroflexota</taxon>
        <taxon>Chloroflexia</taxon>
        <taxon>Candidatus Chloroheliales</taxon>
        <taxon>Candidatus Chloroheliaceae</taxon>
        <taxon>Candidatus Chlorohelix</taxon>
    </lineage>
</organism>
<dbReference type="SMART" id="SM00387">
    <property type="entry name" value="HATPase_c"/>
    <property type="match status" value="1"/>
</dbReference>
<dbReference type="Gene3D" id="3.30.450.40">
    <property type="match status" value="1"/>
</dbReference>
<dbReference type="CDD" id="cd00082">
    <property type="entry name" value="HisKA"/>
    <property type="match status" value="1"/>
</dbReference>
<dbReference type="Pfam" id="PF13426">
    <property type="entry name" value="PAS_9"/>
    <property type="match status" value="3"/>
</dbReference>
<dbReference type="InterPro" id="IPR013656">
    <property type="entry name" value="PAS_4"/>
</dbReference>
<evidence type="ECO:0000256" key="6">
    <source>
        <dbReference type="ARBA" id="ARBA00023012"/>
    </source>
</evidence>
<dbReference type="EMBL" id="CP128400">
    <property type="protein sequence ID" value="WJW69111.1"/>
    <property type="molecule type" value="Genomic_DNA"/>
</dbReference>
<feature type="domain" description="PAC" evidence="9">
    <location>
        <begin position="1098"/>
        <end position="1149"/>
    </location>
</feature>
<keyword evidence="11" id="KW-1185">Reference proteome</keyword>
<dbReference type="InterPro" id="IPR052162">
    <property type="entry name" value="Sensor_kinase/Photoreceptor"/>
</dbReference>
<dbReference type="SMART" id="SM00086">
    <property type="entry name" value="PAC"/>
    <property type="match status" value="6"/>
</dbReference>
<keyword evidence="3" id="KW-0597">Phosphoprotein</keyword>
<evidence type="ECO:0000259" key="9">
    <source>
        <dbReference type="PROSITE" id="PS50113"/>
    </source>
</evidence>
<feature type="domain" description="PAS" evidence="8">
    <location>
        <begin position="1150"/>
        <end position="1219"/>
    </location>
</feature>
<evidence type="ECO:0000256" key="2">
    <source>
        <dbReference type="ARBA" id="ARBA00012438"/>
    </source>
</evidence>
<dbReference type="SMART" id="SM00388">
    <property type="entry name" value="HisKA"/>
    <property type="match status" value="1"/>
</dbReference>
<keyword evidence="6" id="KW-0902">Two-component regulatory system</keyword>
<feature type="domain" description="PAS" evidence="8">
    <location>
        <begin position="351"/>
        <end position="405"/>
    </location>
</feature>
<dbReference type="EC" id="2.7.13.3" evidence="2"/>
<dbReference type="NCBIfam" id="TIGR00229">
    <property type="entry name" value="sensory_box"/>
    <property type="match status" value="5"/>
</dbReference>
<feature type="domain" description="PAS" evidence="8">
    <location>
        <begin position="1026"/>
        <end position="1096"/>
    </location>
</feature>
<dbReference type="Gene3D" id="3.30.565.10">
    <property type="entry name" value="Histidine kinase-like ATPase, C-terminal domain"/>
    <property type="match status" value="1"/>
</dbReference>
<evidence type="ECO:0000256" key="3">
    <source>
        <dbReference type="ARBA" id="ARBA00022553"/>
    </source>
</evidence>
<dbReference type="PANTHER" id="PTHR43304">
    <property type="entry name" value="PHYTOCHROME-LIKE PROTEIN CPH1"/>
    <property type="match status" value="1"/>
</dbReference>
<evidence type="ECO:0000313" key="10">
    <source>
        <dbReference type="EMBL" id="WJW69111.1"/>
    </source>
</evidence>
<gene>
    <name evidence="10" type="ORF">OZ401_002704</name>
</gene>
<reference evidence="10" key="1">
    <citation type="journal article" date="2024" name="Nature">
        <title>Anoxygenic phototroph of the Chloroflexota uses a type I reaction centre.</title>
        <authorList>
            <person name="Tsuji J.M."/>
            <person name="Shaw N.A."/>
            <person name="Nagashima S."/>
            <person name="Venkiteswaran J.J."/>
            <person name="Schiff S.L."/>
            <person name="Watanabe T."/>
            <person name="Fukui M."/>
            <person name="Hanada S."/>
            <person name="Tank M."/>
            <person name="Neufeld J.D."/>
        </authorList>
    </citation>
    <scope>NUCLEOTIDE SEQUENCE</scope>
    <source>
        <strain evidence="10">L227-S17</strain>
    </source>
</reference>
<dbReference type="InterPro" id="IPR013767">
    <property type="entry name" value="PAS_fold"/>
</dbReference>
<dbReference type="InterPro" id="IPR003661">
    <property type="entry name" value="HisK_dim/P_dom"/>
</dbReference>
<dbReference type="InterPro" id="IPR029016">
    <property type="entry name" value="GAF-like_dom_sf"/>
</dbReference>
<dbReference type="InterPro" id="IPR003018">
    <property type="entry name" value="GAF"/>
</dbReference>
<protein>
    <recommendedName>
        <fullName evidence="2">histidine kinase</fullName>
        <ecNumber evidence="2">2.7.13.3</ecNumber>
    </recommendedName>
</protein>
<dbReference type="InterPro" id="IPR035965">
    <property type="entry name" value="PAS-like_dom_sf"/>
</dbReference>
<feature type="domain" description="PAC" evidence="9">
    <location>
        <begin position="796"/>
        <end position="848"/>
    </location>
</feature>
<feature type="domain" description="PAC" evidence="9">
    <location>
        <begin position="298"/>
        <end position="350"/>
    </location>
</feature>
<dbReference type="Proteomes" id="UP001431572">
    <property type="component" value="Chromosome 2"/>
</dbReference>
<dbReference type="InterPro" id="IPR000014">
    <property type="entry name" value="PAS"/>
</dbReference>
<keyword evidence="4" id="KW-0808">Transferase</keyword>
<feature type="domain" description="PAC" evidence="9">
    <location>
        <begin position="547"/>
        <end position="600"/>
    </location>
</feature>
<dbReference type="SMART" id="SM00065">
    <property type="entry name" value="GAF"/>
    <property type="match status" value="1"/>
</dbReference>
<dbReference type="SUPFAM" id="SSF55781">
    <property type="entry name" value="GAF domain-like"/>
    <property type="match status" value="1"/>
</dbReference>
<dbReference type="CDD" id="cd00075">
    <property type="entry name" value="HATPase"/>
    <property type="match status" value="1"/>
</dbReference>
<dbReference type="SUPFAM" id="SSF55785">
    <property type="entry name" value="PYP-like sensor domain (PAS domain)"/>
    <property type="match status" value="9"/>
</dbReference>
<dbReference type="PRINTS" id="PR00344">
    <property type="entry name" value="BCTRLSENSOR"/>
</dbReference>
<dbReference type="Pfam" id="PF08448">
    <property type="entry name" value="PAS_4"/>
    <property type="match status" value="3"/>
</dbReference>
<feature type="domain" description="Histidine kinase" evidence="7">
    <location>
        <begin position="1282"/>
        <end position="1498"/>
    </location>
</feature>
<comment type="catalytic activity">
    <reaction evidence="1">
        <text>ATP + protein L-histidine = ADP + protein N-phospho-L-histidine.</text>
        <dbReference type="EC" id="2.7.13.3"/>
    </reaction>
</comment>
<evidence type="ECO:0000256" key="4">
    <source>
        <dbReference type="ARBA" id="ARBA00022679"/>
    </source>
</evidence>
<accession>A0ABY9B7H6</accession>
<dbReference type="InterPro" id="IPR036890">
    <property type="entry name" value="HATPase_C_sf"/>
</dbReference>
<dbReference type="InterPro" id="IPR036097">
    <property type="entry name" value="HisK_dim/P_sf"/>
</dbReference>
<dbReference type="InterPro" id="IPR004358">
    <property type="entry name" value="Sig_transdc_His_kin-like_C"/>
</dbReference>
<dbReference type="SUPFAM" id="SSF55874">
    <property type="entry name" value="ATPase domain of HSP90 chaperone/DNA topoisomerase II/histidine kinase"/>
    <property type="match status" value="1"/>
</dbReference>
<dbReference type="InterPro" id="IPR003594">
    <property type="entry name" value="HATPase_dom"/>
</dbReference>
<feature type="domain" description="PAS" evidence="8">
    <location>
        <begin position="722"/>
        <end position="792"/>
    </location>
</feature>
<dbReference type="Pfam" id="PF00512">
    <property type="entry name" value="HisKA"/>
    <property type="match status" value="1"/>
</dbReference>
<evidence type="ECO:0000259" key="7">
    <source>
        <dbReference type="PROSITE" id="PS50109"/>
    </source>
</evidence>
<dbReference type="InterPro" id="IPR000700">
    <property type="entry name" value="PAS-assoc_C"/>
</dbReference>
<dbReference type="PROSITE" id="PS50109">
    <property type="entry name" value="HIS_KIN"/>
    <property type="match status" value="1"/>
</dbReference>
<dbReference type="Gene3D" id="3.30.450.20">
    <property type="entry name" value="PAS domain"/>
    <property type="match status" value="9"/>
</dbReference>
<evidence type="ECO:0000256" key="1">
    <source>
        <dbReference type="ARBA" id="ARBA00000085"/>
    </source>
</evidence>
<dbReference type="Pfam" id="PF00989">
    <property type="entry name" value="PAS"/>
    <property type="match status" value="1"/>
</dbReference>